<dbReference type="Pfam" id="PF00126">
    <property type="entry name" value="HTH_1"/>
    <property type="match status" value="1"/>
</dbReference>
<dbReference type="OrthoDB" id="7260751at2"/>
<name>A0A5B0E335_9HYPH</name>
<keyword evidence="4" id="KW-0804">Transcription</keyword>
<dbReference type="SUPFAM" id="SSF53850">
    <property type="entry name" value="Periplasmic binding protein-like II"/>
    <property type="match status" value="1"/>
</dbReference>
<gene>
    <name evidence="6" type="ORF">FPY71_04610</name>
</gene>
<dbReference type="InterPro" id="IPR036388">
    <property type="entry name" value="WH-like_DNA-bd_sf"/>
</dbReference>
<comment type="similarity">
    <text evidence="1">Belongs to the LysR transcriptional regulatory family.</text>
</comment>
<dbReference type="Gene3D" id="1.10.10.10">
    <property type="entry name" value="Winged helix-like DNA-binding domain superfamily/Winged helix DNA-binding domain"/>
    <property type="match status" value="1"/>
</dbReference>
<dbReference type="SUPFAM" id="SSF46785">
    <property type="entry name" value="Winged helix' DNA-binding domain"/>
    <property type="match status" value="1"/>
</dbReference>
<dbReference type="PANTHER" id="PTHR30427:SF1">
    <property type="entry name" value="TRANSCRIPTIONAL ACTIVATOR PROTEIN LYSR"/>
    <property type="match status" value="1"/>
</dbReference>
<proteinExistence type="inferred from homology"/>
<evidence type="ECO:0000256" key="4">
    <source>
        <dbReference type="ARBA" id="ARBA00023163"/>
    </source>
</evidence>
<dbReference type="Pfam" id="PF03466">
    <property type="entry name" value="LysR_substrate"/>
    <property type="match status" value="1"/>
</dbReference>
<keyword evidence="7" id="KW-1185">Reference proteome</keyword>
<sequence>MGYGMKRSIHLRQIEALKAVIETGTVSQAAEALLISQPAVSKLLAHLENDTELQLFDRVRGRLVPSAHGLRLYQEVERIFAGVKQIERAVDLIKRAERGQISIGVLPAFSGLFISRVTGHFLKLHGGAHVSITGRSSQFIVDWLLSKQTDVGIINSVIEHPLIKAEPLGAGNLVCIVPLDHPLAERAEITPQDIAGEPFISFSSENRTRQKIDAVLSEAGVTPNSIIDANLAQAVSEMVADGMGISILDPLFAYSQRDRLAIRPFKPDIQSDLKLCTLQGAAGQRLVDAYLEATRFTAATMLARMGLTASF</sequence>
<feature type="domain" description="HTH lysR-type" evidence="5">
    <location>
        <begin position="9"/>
        <end position="66"/>
    </location>
</feature>
<dbReference type="GO" id="GO:0043565">
    <property type="term" value="F:sequence-specific DNA binding"/>
    <property type="evidence" value="ECO:0007669"/>
    <property type="project" value="TreeGrafter"/>
</dbReference>
<dbReference type="InterPro" id="IPR000847">
    <property type="entry name" value="LysR_HTH_N"/>
</dbReference>
<dbReference type="EMBL" id="VTWH01000001">
    <property type="protein sequence ID" value="KAA0972381.1"/>
    <property type="molecule type" value="Genomic_DNA"/>
</dbReference>
<evidence type="ECO:0000256" key="3">
    <source>
        <dbReference type="ARBA" id="ARBA00023125"/>
    </source>
</evidence>
<protein>
    <submittedName>
        <fullName evidence="6">LysR family transcriptional regulator</fullName>
    </submittedName>
</protein>
<dbReference type="InterPro" id="IPR005119">
    <property type="entry name" value="LysR_subst-bd"/>
</dbReference>
<dbReference type="Gene3D" id="3.40.190.290">
    <property type="match status" value="1"/>
</dbReference>
<dbReference type="GO" id="GO:0003700">
    <property type="term" value="F:DNA-binding transcription factor activity"/>
    <property type="evidence" value="ECO:0007669"/>
    <property type="project" value="InterPro"/>
</dbReference>
<dbReference type="InterPro" id="IPR036390">
    <property type="entry name" value="WH_DNA-bd_sf"/>
</dbReference>
<dbReference type="GO" id="GO:0009089">
    <property type="term" value="P:lysine biosynthetic process via diaminopimelate"/>
    <property type="evidence" value="ECO:0007669"/>
    <property type="project" value="TreeGrafter"/>
</dbReference>
<keyword evidence="2" id="KW-0805">Transcription regulation</keyword>
<dbReference type="PANTHER" id="PTHR30427">
    <property type="entry name" value="TRANSCRIPTIONAL ACTIVATOR PROTEIN LYSR"/>
    <property type="match status" value="1"/>
</dbReference>
<evidence type="ECO:0000256" key="1">
    <source>
        <dbReference type="ARBA" id="ARBA00009437"/>
    </source>
</evidence>
<comment type="caution">
    <text evidence="6">The sequence shown here is derived from an EMBL/GenBank/DDBJ whole genome shotgun (WGS) entry which is preliminary data.</text>
</comment>
<dbReference type="GO" id="GO:0010628">
    <property type="term" value="P:positive regulation of gene expression"/>
    <property type="evidence" value="ECO:0007669"/>
    <property type="project" value="TreeGrafter"/>
</dbReference>
<reference evidence="6 7" key="1">
    <citation type="submission" date="2019-08" db="EMBL/GenBank/DDBJ databases">
        <title>Aureimonas fodiniaquatilis sp. nov., isolated from a coal mine wastewater.</title>
        <authorList>
            <person name="Kim W."/>
        </authorList>
    </citation>
    <scope>NUCLEOTIDE SEQUENCE [LARGE SCALE GENOMIC DNA]</scope>
    <source>
        <strain evidence="6 7">CAU 1482</strain>
    </source>
</reference>
<organism evidence="6 7">
    <name type="scientific">Aureimonas fodinaquatilis</name>
    <dbReference type="NCBI Taxonomy" id="2565783"/>
    <lineage>
        <taxon>Bacteria</taxon>
        <taxon>Pseudomonadati</taxon>
        <taxon>Pseudomonadota</taxon>
        <taxon>Alphaproteobacteria</taxon>
        <taxon>Hyphomicrobiales</taxon>
        <taxon>Aurantimonadaceae</taxon>
        <taxon>Aureimonas</taxon>
    </lineage>
</organism>
<dbReference type="PRINTS" id="PR00039">
    <property type="entry name" value="HTHLYSR"/>
</dbReference>
<evidence type="ECO:0000313" key="6">
    <source>
        <dbReference type="EMBL" id="KAA0972381.1"/>
    </source>
</evidence>
<keyword evidence="3" id="KW-0238">DNA-binding</keyword>
<evidence type="ECO:0000259" key="5">
    <source>
        <dbReference type="PROSITE" id="PS50931"/>
    </source>
</evidence>
<dbReference type="PROSITE" id="PS50931">
    <property type="entry name" value="HTH_LYSR"/>
    <property type="match status" value="1"/>
</dbReference>
<dbReference type="Proteomes" id="UP000324738">
    <property type="component" value="Unassembled WGS sequence"/>
</dbReference>
<evidence type="ECO:0000256" key="2">
    <source>
        <dbReference type="ARBA" id="ARBA00023015"/>
    </source>
</evidence>
<evidence type="ECO:0000313" key="7">
    <source>
        <dbReference type="Proteomes" id="UP000324738"/>
    </source>
</evidence>
<accession>A0A5B0E335</accession>
<dbReference type="AlphaFoldDB" id="A0A5B0E335"/>